<dbReference type="Proteomes" id="UP000250235">
    <property type="component" value="Unassembled WGS sequence"/>
</dbReference>
<dbReference type="AlphaFoldDB" id="A0A2Z7D3Y9"/>
<protein>
    <recommendedName>
        <fullName evidence="1">Tf2-1-like SH3-like domain-containing protein</fullName>
    </recommendedName>
</protein>
<organism evidence="2 3">
    <name type="scientific">Dorcoceras hygrometricum</name>
    <dbReference type="NCBI Taxonomy" id="472368"/>
    <lineage>
        <taxon>Eukaryota</taxon>
        <taxon>Viridiplantae</taxon>
        <taxon>Streptophyta</taxon>
        <taxon>Embryophyta</taxon>
        <taxon>Tracheophyta</taxon>
        <taxon>Spermatophyta</taxon>
        <taxon>Magnoliopsida</taxon>
        <taxon>eudicotyledons</taxon>
        <taxon>Gunneridae</taxon>
        <taxon>Pentapetalae</taxon>
        <taxon>asterids</taxon>
        <taxon>lamiids</taxon>
        <taxon>Lamiales</taxon>
        <taxon>Gesneriaceae</taxon>
        <taxon>Didymocarpoideae</taxon>
        <taxon>Trichosporeae</taxon>
        <taxon>Loxocarpinae</taxon>
        <taxon>Dorcoceras</taxon>
    </lineage>
</organism>
<gene>
    <name evidence="2" type="ORF">F511_33041</name>
</gene>
<proteinExistence type="predicted"/>
<dbReference type="Pfam" id="PF24626">
    <property type="entry name" value="SH3_Tf2-1"/>
    <property type="match status" value="1"/>
</dbReference>
<evidence type="ECO:0000313" key="3">
    <source>
        <dbReference type="Proteomes" id="UP000250235"/>
    </source>
</evidence>
<accession>A0A2Z7D3Y9</accession>
<feature type="domain" description="Tf2-1-like SH3-like" evidence="1">
    <location>
        <begin position="14"/>
        <end position="79"/>
    </location>
</feature>
<sequence length="105" mass="12557">MWIKVEGISKYRWDKVLLKLNPQIWKNISAKQIHHVLISRYDVPFPVFNSVVKVAYRLEFPNRLKIHPNLHVSFLNKFHENEVNELRGNKRAPPVIIFQTERKLS</sequence>
<name>A0A2Z7D3Y9_9LAMI</name>
<reference evidence="2 3" key="1">
    <citation type="journal article" date="2015" name="Proc. Natl. Acad. Sci. U.S.A.">
        <title>The resurrection genome of Boea hygrometrica: A blueprint for survival of dehydration.</title>
        <authorList>
            <person name="Xiao L."/>
            <person name="Yang G."/>
            <person name="Zhang L."/>
            <person name="Yang X."/>
            <person name="Zhao S."/>
            <person name="Ji Z."/>
            <person name="Zhou Q."/>
            <person name="Hu M."/>
            <person name="Wang Y."/>
            <person name="Chen M."/>
            <person name="Xu Y."/>
            <person name="Jin H."/>
            <person name="Xiao X."/>
            <person name="Hu G."/>
            <person name="Bao F."/>
            <person name="Hu Y."/>
            <person name="Wan P."/>
            <person name="Li L."/>
            <person name="Deng X."/>
            <person name="Kuang T."/>
            <person name="Xiang C."/>
            <person name="Zhu J.K."/>
            <person name="Oliver M.J."/>
            <person name="He Y."/>
        </authorList>
    </citation>
    <scope>NUCLEOTIDE SEQUENCE [LARGE SCALE GENOMIC DNA]</scope>
    <source>
        <strain evidence="3">cv. XS01</strain>
    </source>
</reference>
<evidence type="ECO:0000259" key="1">
    <source>
        <dbReference type="Pfam" id="PF24626"/>
    </source>
</evidence>
<dbReference type="InterPro" id="IPR056924">
    <property type="entry name" value="SH3_Tf2-1"/>
</dbReference>
<keyword evidence="3" id="KW-1185">Reference proteome</keyword>
<dbReference type="EMBL" id="KQ989536">
    <property type="protein sequence ID" value="KZV54322.1"/>
    <property type="molecule type" value="Genomic_DNA"/>
</dbReference>
<evidence type="ECO:0000313" key="2">
    <source>
        <dbReference type="EMBL" id="KZV54322.1"/>
    </source>
</evidence>
<dbReference type="OrthoDB" id="903413at2759"/>